<gene>
    <name evidence="3" type="ORF">GCM10009126_01430</name>
</gene>
<protein>
    <submittedName>
        <fullName evidence="3">Uncharacterized protein</fullName>
    </submittedName>
</protein>
<comment type="caution">
    <text evidence="3">The sequence shown here is derived from an EMBL/GenBank/DDBJ whole genome shotgun (WGS) entry which is preliminary data.</text>
</comment>
<evidence type="ECO:0000256" key="1">
    <source>
        <dbReference type="SAM" id="MobiDB-lite"/>
    </source>
</evidence>
<feature type="region of interest" description="Disordered" evidence="1">
    <location>
        <begin position="52"/>
        <end position="108"/>
    </location>
</feature>
<evidence type="ECO:0000256" key="2">
    <source>
        <dbReference type="SAM" id="SignalP"/>
    </source>
</evidence>
<accession>A0ABN0U5P0</accession>
<evidence type="ECO:0000313" key="4">
    <source>
        <dbReference type="Proteomes" id="UP001500657"/>
    </source>
</evidence>
<evidence type="ECO:0000313" key="3">
    <source>
        <dbReference type="EMBL" id="GAA0239532.1"/>
    </source>
</evidence>
<reference evidence="3 4" key="1">
    <citation type="journal article" date="2019" name="Int. J. Syst. Evol. Microbiol.">
        <title>The Global Catalogue of Microorganisms (GCM) 10K type strain sequencing project: providing services to taxonomists for standard genome sequencing and annotation.</title>
        <authorList>
            <consortium name="The Broad Institute Genomics Platform"/>
            <consortium name="The Broad Institute Genome Sequencing Center for Infectious Disease"/>
            <person name="Wu L."/>
            <person name="Ma J."/>
        </authorList>
    </citation>
    <scope>NUCLEOTIDE SEQUENCE [LARGE SCALE GENOMIC DNA]</scope>
    <source>
        <strain evidence="3 4">JCM 16242</strain>
    </source>
</reference>
<dbReference type="RefSeq" id="WP_343879216.1">
    <property type="nucleotide sequence ID" value="NZ_BAAAFO010000001.1"/>
</dbReference>
<keyword evidence="2" id="KW-0732">Signal</keyword>
<keyword evidence="4" id="KW-1185">Reference proteome</keyword>
<feature type="signal peptide" evidence="2">
    <location>
        <begin position="1"/>
        <end position="20"/>
    </location>
</feature>
<feature type="chain" id="PRO_5045390105" evidence="2">
    <location>
        <begin position="21"/>
        <end position="108"/>
    </location>
</feature>
<dbReference type="Proteomes" id="UP001500657">
    <property type="component" value="Unassembled WGS sequence"/>
</dbReference>
<dbReference type="EMBL" id="BAAAFO010000001">
    <property type="protein sequence ID" value="GAA0239532.1"/>
    <property type="molecule type" value="Genomic_DNA"/>
</dbReference>
<organism evidence="3 4">
    <name type="scientific">Rhodanobacter caeni</name>
    <dbReference type="NCBI Taxonomy" id="657654"/>
    <lineage>
        <taxon>Bacteria</taxon>
        <taxon>Pseudomonadati</taxon>
        <taxon>Pseudomonadota</taxon>
        <taxon>Gammaproteobacteria</taxon>
        <taxon>Lysobacterales</taxon>
        <taxon>Rhodanobacteraceae</taxon>
        <taxon>Rhodanobacter</taxon>
    </lineage>
</organism>
<proteinExistence type="predicted"/>
<sequence>MRYDIAPLPALLLGVLVAQAAVTRPAIGQRWVIPAPKSSAIDYRVGSVRIDAPPPSPFEFDDHRPRGPVGQPPPRPNDRNVVLGLGLPWTDGRPPLDCAQTPMDAKCH</sequence>
<name>A0ABN0U5P0_9GAMM</name>